<dbReference type="KEGG" id="sdyn:Mal52_10870"/>
<dbReference type="CDD" id="cd06464">
    <property type="entry name" value="ACD_sHsps-like"/>
    <property type="match status" value="1"/>
</dbReference>
<comment type="similarity">
    <text evidence="1 2">Belongs to the small heat shock protein (HSP20) family.</text>
</comment>
<dbReference type="OrthoDB" id="288864at2"/>
<protein>
    <submittedName>
        <fullName evidence="4">Spore protein SP21</fullName>
    </submittedName>
</protein>
<dbReference type="PROSITE" id="PS01031">
    <property type="entry name" value="SHSP"/>
    <property type="match status" value="1"/>
</dbReference>
<dbReference type="AlphaFoldDB" id="A0A517ZJG4"/>
<keyword evidence="5" id="KW-1185">Reference proteome</keyword>
<evidence type="ECO:0000313" key="5">
    <source>
        <dbReference type="Proteomes" id="UP000319383"/>
    </source>
</evidence>
<sequence>MLSTSFRKHWDPWQELNRLPVDMNRIFSGLSDAVRTGAQVFPAMNVLSGEDRLVVTAEVAGVNADDIDITVEGDMLTIKGSRSVDALGEDEKYHRRERGTGEFSRTLRLPFEVDAAQTEAEYAQGVLTIVLHKPEASKPKKITVKRAS</sequence>
<dbReference type="InterPro" id="IPR008978">
    <property type="entry name" value="HSP20-like_chaperone"/>
</dbReference>
<reference evidence="4 5" key="1">
    <citation type="submission" date="2019-02" db="EMBL/GenBank/DDBJ databases">
        <title>Deep-cultivation of Planctomycetes and their phenomic and genomic characterization uncovers novel biology.</title>
        <authorList>
            <person name="Wiegand S."/>
            <person name="Jogler M."/>
            <person name="Boedeker C."/>
            <person name="Pinto D."/>
            <person name="Vollmers J."/>
            <person name="Rivas-Marin E."/>
            <person name="Kohn T."/>
            <person name="Peeters S.H."/>
            <person name="Heuer A."/>
            <person name="Rast P."/>
            <person name="Oberbeckmann S."/>
            <person name="Bunk B."/>
            <person name="Jeske O."/>
            <person name="Meyerdierks A."/>
            <person name="Storesund J.E."/>
            <person name="Kallscheuer N."/>
            <person name="Luecker S."/>
            <person name="Lage O.M."/>
            <person name="Pohl T."/>
            <person name="Merkel B.J."/>
            <person name="Hornburger P."/>
            <person name="Mueller R.-W."/>
            <person name="Bruemmer F."/>
            <person name="Labrenz M."/>
            <person name="Spormann A.M."/>
            <person name="Op den Camp H."/>
            <person name="Overmann J."/>
            <person name="Amann R."/>
            <person name="Jetten M.S.M."/>
            <person name="Mascher T."/>
            <person name="Medema M.H."/>
            <person name="Devos D.P."/>
            <person name="Kaster A.-K."/>
            <person name="Ovreas L."/>
            <person name="Rohde M."/>
            <person name="Galperin M.Y."/>
            <person name="Jogler C."/>
        </authorList>
    </citation>
    <scope>NUCLEOTIDE SEQUENCE [LARGE SCALE GENOMIC DNA]</scope>
    <source>
        <strain evidence="4 5">Mal52</strain>
    </source>
</reference>
<gene>
    <name evidence="4" type="primary">hspA_1</name>
    <name evidence="4" type="ORF">Mal52_10870</name>
</gene>
<dbReference type="Gene3D" id="2.60.40.790">
    <property type="match status" value="1"/>
</dbReference>
<accession>A0A517ZJG4</accession>
<dbReference type="InterPro" id="IPR002068">
    <property type="entry name" value="A-crystallin/Hsp20_dom"/>
</dbReference>
<dbReference type="SUPFAM" id="SSF49764">
    <property type="entry name" value="HSP20-like chaperones"/>
    <property type="match status" value="1"/>
</dbReference>
<evidence type="ECO:0000256" key="2">
    <source>
        <dbReference type="RuleBase" id="RU003616"/>
    </source>
</evidence>
<feature type="domain" description="SHSP" evidence="3">
    <location>
        <begin position="35"/>
        <end position="147"/>
    </location>
</feature>
<proteinExistence type="inferred from homology"/>
<dbReference type="Proteomes" id="UP000319383">
    <property type="component" value="Chromosome"/>
</dbReference>
<dbReference type="Pfam" id="PF00011">
    <property type="entry name" value="HSP20"/>
    <property type="match status" value="1"/>
</dbReference>
<dbReference type="RefSeq" id="WP_145374647.1">
    <property type="nucleotide sequence ID" value="NZ_CP036270.1"/>
</dbReference>
<organism evidence="4 5">
    <name type="scientific">Symmachiella dynata</name>
    <dbReference type="NCBI Taxonomy" id="2527995"/>
    <lineage>
        <taxon>Bacteria</taxon>
        <taxon>Pseudomonadati</taxon>
        <taxon>Planctomycetota</taxon>
        <taxon>Planctomycetia</taxon>
        <taxon>Planctomycetales</taxon>
        <taxon>Planctomycetaceae</taxon>
        <taxon>Symmachiella</taxon>
    </lineage>
</organism>
<evidence type="ECO:0000259" key="3">
    <source>
        <dbReference type="PROSITE" id="PS01031"/>
    </source>
</evidence>
<dbReference type="InterPro" id="IPR031107">
    <property type="entry name" value="Small_HSP"/>
</dbReference>
<dbReference type="EMBL" id="CP036276">
    <property type="protein sequence ID" value="QDU42620.1"/>
    <property type="molecule type" value="Genomic_DNA"/>
</dbReference>
<evidence type="ECO:0000256" key="1">
    <source>
        <dbReference type="PROSITE-ProRule" id="PRU00285"/>
    </source>
</evidence>
<evidence type="ECO:0000313" key="4">
    <source>
        <dbReference type="EMBL" id="QDU42620.1"/>
    </source>
</evidence>
<dbReference type="PANTHER" id="PTHR11527">
    <property type="entry name" value="HEAT-SHOCK PROTEIN 20 FAMILY MEMBER"/>
    <property type="match status" value="1"/>
</dbReference>
<name>A0A517ZJG4_9PLAN</name>